<gene>
    <name evidence="2" type="ORF">RCO7_01337</name>
</gene>
<keyword evidence="3" id="KW-1185">Reference proteome</keyword>
<dbReference type="InterPro" id="IPR038816">
    <property type="entry name" value="Stationary_phase_5"/>
</dbReference>
<accession>A0A1E1JYQ6</accession>
<protein>
    <recommendedName>
        <fullName evidence="4">Casein kinase II beta 2 subunit</fullName>
    </recommendedName>
</protein>
<dbReference type="AlphaFoldDB" id="A0A1E1JYQ6"/>
<dbReference type="InParanoid" id="A0A1E1JYQ6"/>
<organism evidence="2 3">
    <name type="scientific">Rhynchosporium graminicola</name>
    <dbReference type="NCBI Taxonomy" id="2792576"/>
    <lineage>
        <taxon>Eukaryota</taxon>
        <taxon>Fungi</taxon>
        <taxon>Dikarya</taxon>
        <taxon>Ascomycota</taxon>
        <taxon>Pezizomycotina</taxon>
        <taxon>Leotiomycetes</taxon>
        <taxon>Helotiales</taxon>
        <taxon>Ploettnerulaceae</taxon>
        <taxon>Rhynchosporium</taxon>
    </lineage>
</organism>
<dbReference type="GO" id="GO:0070628">
    <property type="term" value="F:proteasome binding"/>
    <property type="evidence" value="ECO:0007669"/>
    <property type="project" value="InterPro"/>
</dbReference>
<reference evidence="3" key="1">
    <citation type="submission" date="2016-03" db="EMBL/GenBank/DDBJ databases">
        <authorList>
            <person name="Ploux O."/>
        </authorList>
    </citation>
    <scope>NUCLEOTIDE SEQUENCE [LARGE SCALE GENOMIC DNA]</scope>
    <source>
        <strain evidence="3">UK7</strain>
    </source>
</reference>
<dbReference type="PANTHER" id="PTHR42342:SF1">
    <property type="entry name" value="STATIONARY PHASE PROTEIN 5"/>
    <property type="match status" value="1"/>
</dbReference>
<proteinExistence type="predicted"/>
<evidence type="ECO:0000256" key="1">
    <source>
        <dbReference type="SAM" id="MobiDB-lite"/>
    </source>
</evidence>
<dbReference type="Proteomes" id="UP000178129">
    <property type="component" value="Unassembled WGS sequence"/>
</dbReference>
<evidence type="ECO:0000313" key="3">
    <source>
        <dbReference type="Proteomes" id="UP000178129"/>
    </source>
</evidence>
<comment type="caution">
    <text evidence="2">The sequence shown here is derived from an EMBL/GenBank/DDBJ whole genome shotgun (WGS) entry which is preliminary data.</text>
</comment>
<dbReference type="GO" id="GO:0043248">
    <property type="term" value="P:proteasome assembly"/>
    <property type="evidence" value="ECO:0007669"/>
    <property type="project" value="TreeGrafter"/>
</dbReference>
<dbReference type="EMBL" id="FJUW01000004">
    <property type="protein sequence ID" value="CZS90943.1"/>
    <property type="molecule type" value="Genomic_DNA"/>
</dbReference>
<evidence type="ECO:0000313" key="2">
    <source>
        <dbReference type="EMBL" id="CZS90943.1"/>
    </source>
</evidence>
<name>A0A1E1JYQ6_9HELO</name>
<evidence type="ECO:0008006" key="4">
    <source>
        <dbReference type="Google" id="ProtNLM"/>
    </source>
</evidence>
<dbReference type="PANTHER" id="PTHR42342">
    <property type="entry name" value="STATIONARY PHASE PROTEIN 5"/>
    <property type="match status" value="1"/>
</dbReference>
<sequence length="428" mass="46479">MAPAPGFYGPAAVKAMRHALQTTSRFIQNRLAQIGRPLESQFQPVLVRSSTRHPVHPAAALRQAKGRWYTTHSAINATVRRHMSTGSASGPNVNRAAFPTSATASAVSRLTIRTPFSSTLRPKLTGGTLPRSSGGYSLGSSRPGGARYFSHTPAAPAEVINNVSAAVRAFWLSGQKAQFDGMTPAGEKRYRRISNLQEKTIRQMQAVSKATPGSCIDFHVNPTVTALSPLGTTFGSTMAVSASNLNTEGLLDVLSVDFARVLKDLAATMNDLKRLASLGDLSITLEGKSILRVRFPGCDAETVEKLCNEVGVQRGIISQDRDFEARAGTHMALLFPYAPASEHCLSSPGGSKRSQTGHEFEYEYRDLGTVEDVIERPWVEGYESSEDASDGESAYFTKSHSEHPNSSDYEGLEGIYRFLEHCDNLRRI</sequence>
<dbReference type="STRING" id="914237.A0A1E1JYQ6"/>
<feature type="region of interest" description="Disordered" evidence="1">
    <location>
        <begin position="382"/>
        <end position="407"/>
    </location>
</feature>